<dbReference type="InterPro" id="IPR002937">
    <property type="entry name" value="Amino_oxidase"/>
</dbReference>
<dbReference type="SUPFAM" id="SSF53335">
    <property type="entry name" value="S-adenosyl-L-methionine-dependent methyltransferases"/>
    <property type="match status" value="1"/>
</dbReference>
<dbReference type="EMBL" id="LT670817">
    <property type="protein sequence ID" value="SHH55590.1"/>
    <property type="molecule type" value="Genomic_DNA"/>
</dbReference>
<dbReference type="OrthoDB" id="20837at2"/>
<evidence type="ECO:0000259" key="1">
    <source>
        <dbReference type="Pfam" id="PF01593"/>
    </source>
</evidence>
<organism evidence="3 4">
    <name type="scientific">Bradyrhizobium erythrophlei</name>
    <dbReference type="NCBI Taxonomy" id="1437360"/>
    <lineage>
        <taxon>Bacteria</taxon>
        <taxon>Pseudomonadati</taxon>
        <taxon>Pseudomonadota</taxon>
        <taxon>Alphaproteobacteria</taxon>
        <taxon>Hyphomicrobiales</taxon>
        <taxon>Nitrobacteraceae</taxon>
        <taxon>Bradyrhizobium</taxon>
    </lineage>
</organism>
<dbReference type="InterPro" id="IPR029063">
    <property type="entry name" value="SAM-dependent_MTases_sf"/>
</dbReference>
<dbReference type="InterPro" id="IPR050464">
    <property type="entry name" value="Zeta_carotene_desat/Oxidored"/>
</dbReference>
<evidence type="ECO:0000259" key="2">
    <source>
        <dbReference type="Pfam" id="PF08241"/>
    </source>
</evidence>
<gene>
    <name evidence="3" type="ORF">SAMN05443248_5202</name>
</gene>
<dbReference type="PANTHER" id="PTHR42923">
    <property type="entry name" value="PROTOPORPHYRINOGEN OXIDASE"/>
    <property type="match status" value="1"/>
</dbReference>
<dbReference type="AlphaFoldDB" id="A0A1M5TYB2"/>
<dbReference type="Proteomes" id="UP000189796">
    <property type="component" value="Chromosome I"/>
</dbReference>
<dbReference type="Pfam" id="PF08241">
    <property type="entry name" value="Methyltransf_11"/>
    <property type="match status" value="1"/>
</dbReference>
<dbReference type="GO" id="GO:0016491">
    <property type="term" value="F:oxidoreductase activity"/>
    <property type="evidence" value="ECO:0007669"/>
    <property type="project" value="InterPro"/>
</dbReference>
<proteinExistence type="predicted"/>
<dbReference type="RefSeq" id="WP_079603864.1">
    <property type="nucleotide sequence ID" value="NZ_LT670817.1"/>
</dbReference>
<dbReference type="InterPro" id="IPR013216">
    <property type="entry name" value="Methyltransf_11"/>
</dbReference>
<feature type="domain" description="Methyltransferase type 11" evidence="2">
    <location>
        <begin position="512"/>
        <end position="597"/>
    </location>
</feature>
<protein>
    <submittedName>
        <fullName evidence="3">Protoporphyrinogen oxidase</fullName>
    </submittedName>
</protein>
<dbReference type="Gene3D" id="3.50.50.60">
    <property type="entry name" value="FAD/NAD(P)-binding domain"/>
    <property type="match status" value="1"/>
</dbReference>
<feature type="domain" description="Amine oxidase" evidence="1">
    <location>
        <begin position="12"/>
        <end position="426"/>
    </location>
</feature>
<evidence type="ECO:0000313" key="4">
    <source>
        <dbReference type="Proteomes" id="UP000189796"/>
    </source>
</evidence>
<evidence type="ECO:0000313" key="3">
    <source>
        <dbReference type="EMBL" id="SHH55590.1"/>
    </source>
</evidence>
<dbReference type="InterPro" id="IPR036188">
    <property type="entry name" value="FAD/NAD-bd_sf"/>
</dbReference>
<dbReference type="SUPFAM" id="SSF51905">
    <property type="entry name" value="FAD/NAD(P)-binding domain"/>
    <property type="match status" value="1"/>
</dbReference>
<dbReference type="Gene3D" id="3.40.50.150">
    <property type="entry name" value="Vaccinia Virus protein VP39"/>
    <property type="match status" value="1"/>
</dbReference>
<dbReference type="GO" id="GO:0008757">
    <property type="term" value="F:S-adenosylmethionine-dependent methyltransferase activity"/>
    <property type="evidence" value="ECO:0007669"/>
    <property type="project" value="InterPro"/>
</dbReference>
<reference evidence="3 4" key="1">
    <citation type="submission" date="2016-11" db="EMBL/GenBank/DDBJ databases">
        <authorList>
            <person name="Jaros S."/>
            <person name="Januszkiewicz K."/>
            <person name="Wedrychowicz H."/>
        </authorList>
    </citation>
    <scope>NUCLEOTIDE SEQUENCE [LARGE SCALE GENOMIC DNA]</scope>
    <source>
        <strain evidence="3 4">GAS138</strain>
    </source>
</reference>
<dbReference type="PANTHER" id="PTHR42923:SF3">
    <property type="entry name" value="PROTOPORPHYRINOGEN OXIDASE"/>
    <property type="match status" value="1"/>
</dbReference>
<dbReference type="SUPFAM" id="SSF54373">
    <property type="entry name" value="FAD-linked reductases, C-terminal domain"/>
    <property type="match status" value="1"/>
</dbReference>
<accession>A0A1M5TYB2</accession>
<sequence>MLDLAIVGGGPGGLMSAWYLKKKLGELCRVTIYEASDRVGGKVLTRKFDSAPAMYEAGVAEIYDYSMTGPDPLRELIQHFGLQTIPMDAEQIQLDGELLQDVPGMRRKYGAKTAEAIETFRKRCAEMVSPAEYYEGVGAHDNEHPWAYISCEALLDREVQDETAKRFFKVMARSDLATESHNTNGLNALKNFVMDVDGYLGLYSIQNGNEQLIDCLQSEVAADIQLNHRVLKVGKTDSGRYQLNMMNGKGPETRDFDLVLMCLPHSWLSTMRWDGEQLRQSMVKHIAYFDRPAHYLRVSILFDEPFWGEKIPGAWFMSEAFGGCCVYNEGARHDVGEHGVLNWLIAGSDALAFANLSDQELIDAALKSLPASLGHARAHFMEGKIHRWLSSVNALPGGMPARDVMTNHRPDPKQHPGLVVVGDYLFDSTLNGLLDSSDAATDIVVTETMRLRRARGEGARPASDKIDRGYFENYRELGPYHEVWSRFTDPAYLTDLIKIVWSRVKGYKLLVAGSASGELVGALRARGIDAWGIENNRAIHARTPKALKKFNRLGSIVDMPFKDGEFDIVFETSLCHVAEKQVARAVRELNRVVKTGVVFGSVTSDMAPALIDQYDLLRGVKKLGTWWEWSELFFNNGFDLSMHRRDCTDALWAATLAANKGPGHWYADSDSVRYSFFDKIAADD</sequence>
<dbReference type="Pfam" id="PF01593">
    <property type="entry name" value="Amino_oxidase"/>
    <property type="match status" value="1"/>
</dbReference>
<dbReference type="CDD" id="cd02440">
    <property type="entry name" value="AdoMet_MTases"/>
    <property type="match status" value="1"/>
</dbReference>
<name>A0A1M5TYB2_9BRAD</name>